<dbReference type="EMBL" id="CP119317">
    <property type="protein sequence ID" value="WEK54001.1"/>
    <property type="molecule type" value="Genomic_DNA"/>
</dbReference>
<dbReference type="InterPro" id="IPR012854">
    <property type="entry name" value="Cu_amine_oxidase-like_N"/>
</dbReference>
<feature type="signal peptide" evidence="2">
    <location>
        <begin position="1"/>
        <end position="26"/>
    </location>
</feature>
<organism evidence="4 5">
    <name type="scientific">Candidatus Cohnella colombiensis</name>
    <dbReference type="NCBI Taxonomy" id="3121368"/>
    <lineage>
        <taxon>Bacteria</taxon>
        <taxon>Bacillati</taxon>
        <taxon>Bacillota</taxon>
        <taxon>Bacilli</taxon>
        <taxon>Bacillales</taxon>
        <taxon>Paenibacillaceae</taxon>
        <taxon>Cohnella</taxon>
    </lineage>
</organism>
<feature type="compositionally biased region" description="Low complexity" evidence="1">
    <location>
        <begin position="115"/>
        <end position="140"/>
    </location>
</feature>
<keyword evidence="2" id="KW-0732">Signal</keyword>
<dbReference type="Pfam" id="PF07833">
    <property type="entry name" value="Cu_amine_oxidN1"/>
    <property type="match status" value="1"/>
</dbReference>
<proteinExistence type="predicted"/>
<name>A0AA95EW12_9BACL</name>
<dbReference type="AlphaFoldDB" id="A0AA95EW12"/>
<reference evidence="4" key="1">
    <citation type="submission" date="2023-03" db="EMBL/GenBank/DDBJ databases">
        <title>Andean soil-derived lignocellulolytic bacterial consortium as a source of novel taxa and putative plastic-active enzymes.</title>
        <authorList>
            <person name="Diaz-Garcia L."/>
            <person name="Chuvochina M."/>
            <person name="Feuerriegel G."/>
            <person name="Bunk B."/>
            <person name="Sproer C."/>
            <person name="Streit W.R."/>
            <person name="Rodriguez L.M."/>
            <person name="Overmann J."/>
            <person name="Jimenez D.J."/>
        </authorList>
    </citation>
    <scope>NUCLEOTIDE SEQUENCE</scope>
    <source>
        <strain evidence="4">MAG 2441</strain>
    </source>
</reference>
<gene>
    <name evidence="4" type="ORF">P0Y55_15765</name>
</gene>
<feature type="chain" id="PRO_5041703092" evidence="2">
    <location>
        <begin position="27"/>
        <end position="293"/>
    </location>
</feature>
<evidence type="ECO:0000313" key="4">
    <source>
        <dbReference type="EMBL" id="WEK54001.1"/>
    </source>
</evidence>
<evidence type="ECO:0000259" key="3">
    <source>
        <dbReference type="Pfam" id="PF07833"/>
    </source>
</evidence>
<evidence type="ECO:0000256" key="2">
    <source>
        <dbReference type="SAM" id="SignalP"/>
    </source>
</evidence>
<sequence>MVIKKSVFVSALIACSLIFGSIGVVASNGVEKIQAFLNHNITFKVNGQSWKPVDADGNKLSAVVIDGTTYLPLKATAKALDAKVAWDGKNQVVSITTSSSSNEGVPFKDAEDYSSSDSSSSSSSSSNSSSSNSSSSSTSTGVIKLSGTKSQMEEKMRAQAVVMIKAYGEDLKSGKTTKMSAYINANVAPKVTTSGPYRPGIDSILKRYAGKIAGNVAANDADTIKKYGDALLSVKLSEVETNSISDKSVYSQDFSYKFYPSEWNAFSSVYVYFTFSAEEYDSSNFILTDAYIS</sequence>
<accession>A0AA95EW12</accession>
<evidence type="ECO:0000256" key="1">
    <source>
        <dbReference type="SAM" id="MobiDB-lite"/>
    </source>
</evidence>
<protein>
    <submittedName>
        <fullName evidence="4">Stalk domain-containing protein</fullName>
    </submittedName>
</protein>
<evidence type="ECO:0000313" key="5">
    <source>
        <dbReference type="Proteomes" id="UP001178662"/>
    </source>
</evidence>
<keyword evidence="5" id="KW-1185">Reference proteome</keyword>
<feature type="region of interest" description="Disordered" evidence="1">
    <location>
        <begin position="97"/>
        <end position="151"/>
    </location>
</feature>
<feature type="domain" description="Copper amine oxidase-like N-terminal" evidence="3">
    <location>
        <begin position="60"/>
        <end position="99"/>
    </location>
</feature>
<dbReference type="Proteomes" id="UP001178662">
    <property type="component" value="Chromosome"/>
</dbReference>